<evidence type="ECO:0000256" key="1">
    <source>
        <dbReference type="ARBA" id="ARBA00022737"/>
    </source>
</evidence>
<keyword evidence="7" id="KW-1185">Reference proteome</keyword>
<evidence type="ECO:0000256" key="2">
    <source>
        <dbReference type="ARBA" id="ARBA00022884"/>
    </source>
</evidence>
<feature type="compositionally biased region" description="Gly residues" evidence="4">
    <location>
        <begin position="523"/>
        <end position="548"/>
    </location>
</feature>
<dbReference type="InterPro" id="IPR050825">
    <property type="entry name" value="RBM42_RBP45_47-like"/>
</dbReference>
<dbReference type="SUPFAM" id="SSF54928">
    <property type="entry name" value="RNA-binding domain, RBD"/>
    <property type="match status" value="3"/>
</dbReference>
<feature type="region of interest" description="Disordered" evidence="4">
    <location>
        <begin position="523"/>
        <end position="589"/>
    </location>
</feature>
<feature type="domain" description="RRM" evidence="5">
    <location>
        <begin position="9"/>
        <end position="91"/>
    </location>
</feature>
<keyword evidence="1" id="KW-0677">Repeat</keyword>
<evidence type="ECO:0000313" key="6">
    <source>
        <dbReference type="EMBL" id="EWM27900.1"/>
    </source>
</evidence>
<evidence type="ECO:0000313" key="7">
    <source>
        <dbReference type="Proteomes" id="UP000019335"/>
    </source>
</evidence>
<dbReference type="FunFam" id="3.30.70.330:FF:000159">
    <property type="entry name" value="tRNA selenocysteine 1-associated protein 1"/>
    <property type="match status" value="1"/>
</dbReference>
<feature type="compositionally biased region" description="Low complexity" evidence="4">
    <location>
        <begin position="363"/>
        <end position="372"/>
    </location>
</feature>
<sequence>MGGTEEPCKTLWVGDIQPSWDEAYVGSVFANTGLEEGDVVEVKLIRDKHTGFPAGYGFVEFATAEIAEKVLETCNGNAIAGTHFRFRLNWGAGGKRMETAPEFSIFVGDLAPEVTDQMLQDIFLEKFPSTLGAKVVMDPVSGMSKGFGFVRFKNEEEKEEALSTMTGVGCGGRAIRVAPATAKKAAGSHGLGMGAGMMMGMHASPYPGMHPHMMLGGDGEDPHNTTVFVGGIDAGVTEDVLREAFSGYGDIIYVKIPPGRGCGFVQYVNRTSAETAIAKMQGADVRGCKVRLSWGRSSPARAEGRRMGGMGGGMEGGMGMAGYPAMYATVGPGAGGGGYYPPTSHLHPPHPQHPPTHSPQAPPTQSGYHYAPGPIPYPPSSSSYLPPYHPQQPSPAQAASLYHPSQGGGGTHPYTHLSYSYQSHLHAPPHSLPPLAPGQDRGGYPPGGFSPQGSPDGREGGREGLPTLYYGDPGHSQPHRPPGPGGRKVGRIGGGRDGGMTALTARLDGLDMSGNTGGGEGFAKGGLPPGGPGGVRGGYGGGGGGGSRKGSYRMQQGGYGYSLHGGGGGGGRGGGAGGEGGYGGMYPPR</sequence>
<dbReference type="InterPro" id="IPR000504">
    <property type="entry name" value="RRM_dom"/>
</dbReference>
<evidence type="ECO:0000256" key="4">
    <source>
        <dbReference type="SAM" id="MobiDB-lite"/>
    </source>
</evidence>
<organism evidence="6 7">
    <name type="scientific">Nannochloropsis gaditana</name>
    <dbReference type="NCBI Taxonomy" id="72520"/>
    <lineage>
        <taxon>Eukaryota</taxon>
        <taxon>Sar</taxon>
        <taxon>Stramenopiles</taxon>
        <taxon>Ochrophyta</taxon>
        <taxon>Eustigmatophyceae</taxon>
        <taxon>Eustigmatales</taxon>
        <taxon>Monodopsidaceae</taxon>
        <taxon>Nannochloropsis</taxon>
    </lineage>
</organism>
<dbReference type="PANTHER" id="PTHR47640">
    <property type="entry name" value="TRNA SELENOCYSTEINE 1-ASSOCIATED PROTEIN 1-RELATED-RELATED"/>
    <property type="match status" value="1"/>
</dbReference>
<dbReference type="PROSITE" id="PS50102">
    <property type="entry name" value="RRM"/>
    <property type="match status" value="3"/>
</dbReference>
<proteinExistence type="predicted"/>
<dbReference type="AlphaFoldDB" id="W7TLC3"/>
<dbReference type="Pfam" id="PF00076">
    <property type="entry name" value="RRM_1"/>
    <property type="match status" value="3"/>
</dbReference>
<reference evidence="6 7" key="1">
    <citation type="journal article" date="2014" name="Mol. Plant">
        <title>Chromosome Scale Genome Assembly and Transcriptome Profiling of Nannochloropsis gaditana in Nitrogen Depletion.</title>
        <authorList>
            <person name="Corteggiani Carpinelli E."/>
            <person name="Telatin A."/>
            <person name="Vitulo N."/>
            <person name="Forcato C."/>
            <person name="D'Angelo M."/>
            <person name="Schiavon R."/>
            <person name="Vezzi A."/>
            <person name="Giacometti G.M."/>
            <person name="Morosinotto T."/>
            <person name="Valle G."/>
        </authorList>
    </citation>
    <scope>NUCLEOTIDE SEQUENCE [LARGE SCALE GENOMIC DNA]</scope>
    <source>
        <strain evidence="6 7">B-31</strain>
    </source>
</reference>
<comment type="caution">
    <text evidence="6">The sequence shown here is derived from an EMBL/GenBank/DDBJ whole genome shotgun (WGS) entry which is preliminary data.</text>
</comment>
<dbReference type="OrthoDB" id="446113at2759"/>
<feature type="domain" description="RRM" evidence="5">
    <location>
        <begin position="225"/>
        <end position="297"/>
    </location>
</feature>
<dbReference type="EMBL" id="AZIL01000361">
    <property type="protein sequence ID" value="EWM27900.1"/>
    <property type="molecule type" value="Genomic_DNA"/>
</dbReference>
<feature type="region of interest" description="Disordered" evidence="4">
    <location>
        <begin position="338"/>
        <end position="499"/>
    </location>
</feature>
<dbReference type="InterPro" id="IPR035979">
    <property type="entry name" value="RBD_domain_sf"/>
</dbReference>
<name>W7TLC3_9STRA</name>
<feature type="compositionally biased region" description="Gly residues" evidence="4">
    <location>
        <begin position="557"/>
        <end position="589"/>
    </location>
</feature>
<keyword evidence="2 3" id="KW-0694">RNA-binding</keyword>
<dbReference type="Gene3D" id="3.30.70.330">
    <property type="match status" value="3"/>
</dbReference>
<dbReference type="GO" id="GO:0005829">
    <property type="term" value="C:cytosol"/>
    <property type="evidence" value="ECO:0007669"/>
    <property type="project" value="TreeGrafter"/>
</dbReference>
<feature type="compositionally biased region" description="Pro residues" evidence="4">
    <location>
        <begin position="349"/>
        <end position="362"/>
    </location>
</feature>
<dbReference type="CDD" id="cd12344">
    <property type="entry name" value="RRM1_SECp43_like"/>
    <property type="match status" value="1"/>
</dbReference>
<feature type="compositionally biased region" description="Gly residues" evidence="4">
    <location>
        <begin position="485"/>
        <end position="498"/>
    </location>
</feature>
<dbReference type="Proteomes" id="UP000019335">
    <property type="component" value="Chromosome 5"/>
</dbReference>
<feature type="domain" description="RRM" evidence="5">
    <location>
        <begin position="103"/>
        <end position="182"/>
    </location>
</feature>
<dbReference type="GO" id="GO:0003729">
    <property type="term" value="F:mRNA binding"/>
    <property type="evidence" value="ECO:0007669"/>
    <property type="project" value="InterPro"/>
</dbReference>
<dbReference type="PANTHER" id="PTHR47640:SF10">
    <property type="entry name" value="TRNA SELENOCYSTEINE 1-ASSOCIATED PROTEIN 1-RELATED"/>
    <property type="match status" value="1"/>
</dbReference>
<dbReference type="CDD" id="cd12345">
    <property type="entry name" value="RRM2_SECp43_like"/>
    <property type="match status" value="1"/>
</dbReference>
<dbReference type="SMART" id="SM00360">
    <property type="entry name" value="RRM"/>
    <property type="match status" value="3"/>
</dbReference>
<protein>
    <submittedName>
        <fullName evidence="6">Nuclear acid binding protein</fullName>
    </submittedName>
</protein>
<gene>
    <name evidence="6" type="ORF">Naga_100197g10</name>
</gene>
<evidence type="ECO:0000259" key="5">
    <source>
        <dbReference type="PROSITE" id="PS50102"/>
    </source>
</evidence>
<accession>W7TLC3</accession>
<dbReference type="InterPro" id="IPR012677">
    <property type="entry name" value="Nucleotide-bd_a/b_plait_sf"/>
</dbReference>
<evidence type="ECO:0000256" key="3">
    <source>
        <dbReference type="PROSITE-ProRule" id="PRU00176"/>
    </source>
</evidence>